<reference evidence="1 2" key="1">
    <citation type="journal article" date="2021" name="Nat. Plants">
        <title>The Taxus genome provides insights into paclitaxel biosynthesis.</title>
        <authorList>
            <person name="Xiong X."/>
            <person name="Gou J."/>
            <person name="Liao Q."/>
            <person name="Li Y."/>
            <person name="Zhou Q."/>
            <person name="Bi G."/>
            <person name="Li C."/>
            <person name="Du R."/>
            <person name="Wang X."/>
            <person name="Sun T."/>
            <person name="Guo L."/>
            <person name="Liang H."/>
            <person name="Lu P."/>
            <person name="Wu Y."/>
            <person name="Zhang Z."/>
            <person name="Ro D.K."/>
            <person name="Shang Y."/>
            <person name="Huang S."/>
            <person name="Yan J."/>
        </authorList>
    </citation>
    <scope>NUCLEOTIDE SEQUENCE [LARGE SCALE GENOMIC DNA]</scope>
    <source>
        <strain evidence="1">Ta-2019</strain>
    </source>
</reference>
<gene>
    <name evidence="1" type="ORF">KI387_011025</name>
</gene>
<name>A0AA38KKF0_TAXCH</name>
<evidence type="ECO:0000313" key="2">
    <source>
        <dbReference type="Proteomes" id="UP000824469"/>
    </source>
</evidence>
<organism evidence="1 2">
    <name type="scientific">Taxus chinensis</name>
    <name type="common">Chinese yew</name>
    <name type="synonym">Taxus wallichiana var. chinensis</name>
    <dbReference type="NCBI Taxonomy" id="29808"/>
    <lineage>
        <taxon>Eukaryota</taxon>
        <taxon>Viridiplantae</taxon>
        <taxon>Streptophyta</taxon>
        <taxon>Embryophyta</taxon>
        <taxon>Tracheophyta</taxon>
        <taxon>Spermatophyta</taxon>
        <taxon>Pinopsida</taxon>
        <taxon>Pinidae</taxon>
        <taxon>Conifers II</taxon>
        <taxon>Cupressales</taxon>
        <taxon>Taxaceae</taxon>
        <taxon>Taxus</taxon>
    </lineage>
</organism>
<feature type="non-terminal residue" evidence="1">
    <location>
        <position position="1"/>
    </location>
</feature>
<comment type="caution">
    <text evidence="1">The sequence shown here is derived from an EMBL/GenBank/DDBJ whole genome shotgun (WGS) entry which is preliminary data.</text>
</comment>
<proteinExistence type="predicted"/>
<sequence length="144" mass="16186">DKGLEIKCLIEEKETTNATGNSIHSLADQIGDELMNKRPDLEAMIAEEFPSAMHYLHTLVHLLMEEGPIRMPKPKDAVEQEHKAKGMVMWKITSYEALLQTLKDELKKADLALNLCAAPDSIIKKSNIEEDNEVLKVVNNETFG</sequence>
<protein>
    <submittedName>
        <fullName evidence="1">Uncharacterized protein</fullName>
    </submittedName>
</protein>
<keyword evidence="2" id="KW-1185">Reference proteome</keyword>
<dbReference type="AlphaFoldDB" id="A0AA38KKF0"/>
<feature type="non-terminal residue" evidence="1">
    <location>
        <position position="144"/>
    </location>
</feature>
<dbReference type="EMBL" id="JAHRHJ020000008">
    <property type="protein sequence ID" value="KAH9306621.1"/>
    <property type="molecule type" value="Genomic_DNA"/>
</dbReference>
<dbReference type="Proteomes" id="UP000824469">
    <property type="component" value="Unassembled WGS sequence"/>
</dbReference>
<evidence type="ECO:0000313" key="1">
    <source>
        <dbReference type="EMBL" id="KAH9306621.1"/>
    </source>
</evidence>
<accession>A0AA38KKF0</accession>